<dbReference type="GO" id="GO:0048487">
    <property type="term" value="F:beta-tubulin binding"/>
    <property type="evidence" value="ECO:0007669"/>
    <property type="project" value="InterPro"/>
</dbReference>
<dbReference type="InterPro" id="IPR004226">
    <property type="entry name" value="TBCA"/>
</dbReference>
<dbReference type="Proteomes" id="UP000077671">
    <property type="component" value="Unassembled WGS sequence"/>
</dbReference>
<dbReference type="Gene3D" id="1.20.58.90">
    <property type="match status" value="1"/>
</dbReference>
<gene>
    <name evidence="6" type="ORF">A4X03_0g65</name>
    <name evidence="5" type="ORF">JKIAZH3_G3085</name>
</gene>
<organism evidence="6 7">
    <name type="scientific">Tilletia caries</name>
    <name type="common">wheat bunt fungus</name>
    <dbReference type="NCBI Taxonomy" id="13290"/>
    <lineage>
        <taxon>Eukaryota</taxon>
        <taxon>Fungi</taxon>
        <taxon>Dikarya</taxon>
        <taxon>Basidiomycota</taxon>
        <taxon>Ustilaginomycotina</taxon>
        <taxon>Exobasidiomycetes</taxon>
        <taxon>Tilletiales</taxon>
        <taxon>Tilletiaceae</taxon>
        <taxon>Tilletia</taxon>
    </lineage>
</organism>
<accession>A0A177VBN0</accession>
<dbReference type="Proteomes" id="UP000836402">
    <property type="component" value="Unassembled WGS sequence"/>
</dbReference>
<dbReference type="AlphaFoldDB" id="A0A177VBN0"/>
<name>A0A177VBN0_9BASI</name>
<evidence type="ECO:0000256" key="4">
    <source>
        <dbReference type="SAM" id="MobiDB-lite"/>
    </source>
</evidence>
<reference evidence="5" key="3">
    <citation type="submission" date="2020-10" db="EMBL/GenBank/DDBJ databases">
        <authorList>
            <person name="Sedaghatjoo S."/>
        </authorList>
    </citation>
    <scope>NUCLEOTIDE SEQUENCE</scope>
    <source>
        <strain evidence="5">AZH3</strain>
    </source>
</reference>
<comment type="subunit">
    <text evidence="3">Supercomplex made of cofactors A to E. Cofactors A and D function by capturing and stabilizing tubulin in a quasi-native conformation. Cofactor E binds to the cofactor D-tubulin complex; interaction with cofactor C then causes the release of tubulin polypeptides that are committed to the native state.</text>
</comment>
<keyword evidence="8" id="KW-1185">Reference proteome</keyword>
<evidence type="ECO:0000313" key="5">
    <source>
        <dbReference type="EMBL" id="CAD6927929.1"/>
    </source>
</evidence>
<keyword evidence="3" id="KW-0963">Cytoplasm</keyword>
<dbReference type="GO" id="GO:0005874">
    <property type="term" value="C:microtubule"/>
    <property type="evidence" value="ECO:0007669"/>
    <property type="project" value="UniProtKB-KW"/>
</dbReference>
<protein>
    <recommendedName>
        <fullName evidence="3">Tubulin-specific chaperone A</fullName>
    </recommendedName>
</protein>
<dbReference type="GO" id="GO:0007023">
    <property type="term" value="P:post-chaperonin tubulin folding pathway"/>
    <property type="evidence" value="ECO:0007669"/>
    <property type="project" value="UniProtKB-UniRule"/>
</dbReference>
<evidence type="ECO:0000256" key="3">
    <source>
        <dbReference type="RuleBase" id="RU364030"/>
    </source>
</evidence>
<dbReference type="SUPFAM" id="SSF46988">
    <property type="entry name" value="Tubulin chaperone cofactor A"/>
    <property type="match status" value="1"/>
</dbReference>
<evidence type="ECO:0000313" key="6">
    <source>
        <dbReference type="EMBL" id="KAE8265765.1"/>
    </source>
</evidence>
<dbReference type="PANTHER" id="PTHR21500">
    <property type="entry name" value="TUBULIN-SPECIFIC CHAPERONE A"/>
    <property type="match status" value="1"/>
</dbReference>
<comment type="subcellular location">
    <subcellularLocation>
        <location evidence="3">Cytoplasm</location>
        <location evidence="3">Cytoskeleton</location>
    </subcellularLocation>
</comment>
<keyword evidence="3" id="KW-0206">Cytoskeleton</keyword>
<keyword evidence="3" id="KW-0493">Microtubule</keyword>
<keyword evidence="2 3" id="KW-0143">Chaperone</keyword>
<evidence type="ECO:0000256" key="1">
    <source>
        <dbReference type="ARBA" id="ARBA00006806"/>
    </source>
</evidence>
<dbReference type="GO" id="GO:0005829">
    <property type="term" value="C:cytosol"/>
    <property type="evidence" value="ECO:0007669"/>
    <property type="project" value="TreeGrafter"/>
</dbReference>
<dbReference type="EMBL" id="CAJHJG010003218">
    <property type="protein sequence ID" value="CAD6927929.1"/>
    <property type="molecule type" value="Genomic_DNA"/>
</dbReference>
<sequence>MSDILKQLKIKTGVVNRLVKEEVSYKKEVEQQEKHIQSLIDQGQDKWTVNKQKEVLQESRVMIPDTQRRLQAAISDLDLLLEDLDDSNREAPEAVAAREAVQKANEAQAKSQAEAQAEAQA</sequence>
<dbReference type="Pfam" id="PF02970">
    <property type="entry name" value="TBCA"/>
    <property type="match status" value="1"/>
</dbReference>
<dbReference type="GO" id="GO:0007021">
    <property type="term" value="P:tubulin complex assembly"/>
    <property type="evidence" value="ECO:0007669"/>
    <property type="project" value="UniProtKB-UniRule"/>
</dbReference>
<dbReference type="PANTHER" id="PTHR21500:SF0">
    <property type="entry name" value="TUBULIN-SPECIFIC CHAPERONE A"/>
    <property type="match status" value="1"/>
</dbReference>
<proteinExistence type="inferred from homology"/>
<evidence type="ECO:0000313" key="7">
    <source>
        <dbReference type="Proteomes" id="UP000077671"/>
    </source>
</evidence>
<comment type="similarity">
    <text evidence="1 3">Belongs to the TBCA family.</text>
</comment>
<dbReference type="InterPro" id="IPR036126">
    <property type="entry name" value="TBCA_sf"/>
</dbReference>
<dbReference type="EMBL" id="LWDD02000003">
    <property type="protein sequence ID" value="KAE8265765.1"/>
    <property type="molecule type" value="Genomic_DNA"/>
</dbReference>
<comment type="caution">
    <text evidence="6">The sequence shown here is derived from an EMBL/GenBank/DDBJ whole genome shotgun (WGS) entry which is preliminary data.</text>
</comment>
<feature type="compositionally biased region" description="Low complexity" evidence="4">
    <location>
        <begin position="93"/>
        <end position="121"/>
    </location>
</feature>
<reference evidence="6" key="1">
    <citation type="submission" date="2016-04" db="EMBL/GenBank/DDBJ databases">
        <authorList>
            <person name="Nguyen H.D."/>
            <person name="Kesanakurti P."/>
            <person name="Cullis J."/>
            <person name="Levesque C.A."/>
            <person name="Hambleton S."/>
        </authorList>
    </citation>
    <scope>NUCLEOTIDE SEQUENCE</scope>
    <source>
        <strain evidence="6">DAOMC 238032</strain>
    </source>
</reference>
<evidence type="ECO:0000256" key="2">
    <source>
        <dbReference type="ARBA" id="ARBA00023186"/>
    </source>
</evidence>
<feature type="region of interest" description="Disordered" evidence="4">
    <location>
        <begin position="91"/>
        <end position="121"/>
    </location>
</feature>
<reference evidence="6" key="2">
    <citation type="journal article" date="2019" name="IMA Fungus">
        <title>Genome sequencing and comparison of five Tilletia species to identify candidate genes for the detection of regulated species infecting wheat.</title>
        <authorList>
            <person name="Nguyen H.D.T."/>
            <person name="Sultana T."/>
            <person name="Kesanakurti P."/>
            <person name="Hambleton S."/>
        </authorList>
    </citation>
    <scope>NUCLEOTIDE SEQUENCE</scope>
    <source>
        <strain evidence="6">DAOMC 238032</strain>
    </source>
</reference>
<evidence type="ECO:0000313" key="8">
    <source>
        <dbReference type="Proteomes" id="UP000836402"/>
    </source>
</evidence>